<keyword evidence="2" id="KW-1185">Reference proteome</keyword>
<proteinExistence type="predicted"/>
<evidence type="ECO:0000313" key="2">
    <source>
        <dbReference type="Proteomes" id="UP000789702"/>
    </source>
</evidence>
<feature type="non-terminal residue" evidence="1">
    <location>
        <position position="1"/>
    </location>
</feature>
<organism evidence="1 2">
    <name type="scientific">Dentiscutata heterogama</name>
    <dbReference type="NCBI Taxonomy" id="1316150"/>
    <lineage>
        <taxon>Eukaryota</taxon>
        <taxon>Fungi</taxon>
        <taxon>Fungi incertae sedis</taxon>
        <taxon>Mucoromycota</taxon>
        <taxon>Glomeromycotina</taxon>
        <taxon>Glomeromycetes</taxon>
        <taxon>Diversisporales</taxon>
        <taxon>Gigasporaceae</taxon>
        <taxon>Dentiscutata</taxon>
    </lineage>
</organism>
<sequence length="305" mass="34125">DHQVNTSAIGGPRAAGLLLYRIMLLTTWSILGLPGVSKKKAEEAVRGSSVKIEGRDVLATWKLLVALVVTPLLYSFYTFIVVLVSFRKKWILKWKVFAPIATFCTLVTGSYVTIRFVESGLDVYKSIRPLFLSLLPWTRPSIENLRAVREQLSDNLTNLINELAPKIYPDFNVDRIIEAAERSSITPTKSLFQSPIDWIDDKVFNWDRLSGDTSEVDDVLFFFEKNNGSASGRSRTSSWGSGSSSRLGSRANSFVGTSGEGFRVEAMTRLPKDQPFSTVTRRIMTSVSNKENEDDSGYQGDMDDR</sequence>
<dbReference type="EMBL" id="CAJVPU010002300">
    <property type="protein sequence ID" value="CAG8498658.1"/>
    <property type="molecule type" value="Genomic_DNA"/>
</dbReference>
<reference evidence="1" key="1">
    <citation type="submission" date="2021-06" db="EMBL/GenBank/DDBJ databases">
        <authorList>
            <person name="Kallberg Y."/>
            <person name="Tangrot J."/>
            <person name="Rosling A."/>
        </authorList>
    </citation>
    <scope>NUCLEOTIDE SEQUENCE</scope>
    <source>
        <strain evidence="1">IL203A</strain>
    </source>
</reference>
<protein>
    <submittedName>
        <fullName evidence="1">4725_t:CDS:1</fullName>
    </submittedName>
</protein>
<evidence type="ECO:0000313" key="1">
    <source>
        <dbReference type="EMBL" id="CAG8498658.1"/>
    </source>
</evidence>
<comment type="caution">
    <text evidence="1">The sequence shown here is derived from an EMBL/GenBank/DDBJ whole genome shotgun (WGS) entry which is preliminary data.</text>
</comment>
<accession>A0ACA9L034</accession>
<name>A0ACA9L034_9GLOM</name>
<dbReference type="Proteomes" id="UP000789702">
    <property type="component" value="Unassembled WGS sequence"/>
</dbReference>
<gene>
    <name evidence="1" type="ORF">DHETER_LOCUS2902</name>
</gene>